<dbReference type="Pfam" id="PF02567">
    <property type="entry name" value="PhzC-PhzF"/>
    <property type="match status" value="1"/>
</dbReference>
<accession>A0A520N5S4</accession>
<evidence type="ECO:0000256" key="3">
    <source>
        <dbReference type="PIRSR" id="PIRSR016184-1"/>
    </source>
</evidence>
<evidence type="ECO:0000256" key="2">
    <source>
        <dbReference type="ARBA" id="ARBA00023235"/>
    </source>
</evidence>
<evidence type="ECO:0000256" key="1">
    <source>
        <dbReference type="ARBA" id="ARBA00008270"/>
    </source>
</evidence>
<reference evidence="4 5" key="1">
    <citation type="submission" date="2019-02" db="EMBL/GenBank/DDBJ databases">
        <title>Prokaryotic population dynamics and viral predation in marine succession experiment using metagenomics: the confinement effect.</title>
        <authorList>
            <person name="Haro-Moreno J.M."/>
            <person name="Rodriguez-Valera F."/>
            <person name="Lopez-Perez M."/>
        </authorList>
    </citation>
    <scope>NUCLEOTIDE SEQUENCE [LARGE SCALE GENOMIC DNA]</scope>
    <source>
        <strain evidence="4">MED-G164</strain>
    </source>
</reference>
<dbReference type="GO" id="GO:0016853">
    <property type="term" value="F:isomerase activity"/>
    <property type="evidence" value="ECO:0007669"/>
    <property type="project" value="UniProtKB-KW"/>
</dbReference>
<proteinExistence type="inferred from homology"/>
<keyword evidence="2" id="KW-0413">Isomerase</keyword>
<comment type="caution">
    <text evidence="4">The sequence shown here is derived from an EMBL/GenBank/DDBJ whole genome shotgun (WGS) entry which is preliminary data.</text>
</comment>
<dbReference type="Gene3D" id="3.10.310.10">
    <property type="entry name" value="Diaminopimelate Epimerase, Chain A, domain 1"/>
    <property type="match status" value="2"/>
</dbReference>
<dbReference type="PIRSF" id="PIRSF016184">
    <property type="entry name" value="PhzC_PhzF"/>
    <property type="match status" value="1"/>
</dbReference>
<gene>
    <name evidence="4" type="ORF">EVA97_01575</name>
</gene>
<protein>
    <submittedName>
        <fullName evidence="4">PhzF family phenazine biosynthesis protein</fullName>
    </submittedName>
</protein>
<dbReference type="NCBIfam" id="TIGR00654">
    <property type="entry name" value="PhzF_family"/>
    <property type="match status" value="1"/>
</dbReference>
<evidence type="ECO:0000313" key="5">
    <source>
        <dbReference type="Proteomes" id="UP000315283"/>
    </source>
</evidence>
<dbReference type="Proteomes" id="UP000315283">
    <property type="component" value="Unassembled WGS sequence"/>
</dbReference>
<organism evidence="4 5">
    <name type="scientific">SAR86 cluster bacterium</name>
    <dbReference type="NCBI Taxonomy" id="2030880"/>
    <lineage>
        <taxon>Bacteria</taxon>
        <taxon>Pseudomonadati</taxon>
        <taxon>Pseudomonadota</taxon>
        <taxon>Gammaproteobacteria</taxon>
        <taxon>SAR86 cluster</taxon>
    </lineage>
</organism>
<dbReference type="InterPro" id="IPR003719">
    <property type="entry name" value="Phenazine_PhzF-like"/>
</dbReference>
<dbReference type="PANTHER" id="PTHR13774">
    <property type="entry name" value="PHENAZINE BIOSYNTHESIS PROTEIN"/>
    <property type="match status" value="1"/>
</dbReference>
<comment type="similarity">
    <text evidence="1">Belongs to the PhzF family.</text>
</comment>
<dbReference type="GO" id="GO:0005737">
    <property type="term" value="C:cytoplasm"/>
    <property type="evidence" value="ECO:0007669"/>
    <property type="project" value="TreeGrafter"/>
</dbReference>
<name>A0A520N5S4_9GAMM</name>
<dbReference type="SUPFAM" id="SSF54506">
    <property type="entry name" value="Diaminopimelate epimerase-like"/>
    <property type="match status" value="1"/>
</dbReference>
<dbReference type="AlphaFoldDB" id="A0A520N5S4"/>
<sequence>MKYDIYYVDAFTDKLFSGNPAAVIFSDISDSSLMQNIAAENNLSETAFIREDDGSYHIRWFSPHCEIDLCGHATLASAYVFFNYISPDEKIFSVCSLKNGILTVSQNDDLLLLDFPKDQIEPFDDISSIESVIGVNPIEAFKGRDDILAILESEDAIKNLNVDFESLNKLDARGLIVSSAGTNHDFVSRFFAPATGVDEDPVTGSAHTTLTPYWSQKLNKTNLTAAQLSRRGGVLYCEDKGDRVIIGGKATQYLKGNIFI</sequence>
<feature type="active site" evidence="3">
    <location>
        <position position="45"/>
    </location>
</feature>
<dbReference type="EMBL" id="SHBJ01000007">
    <property type="protein sequence ID" value="RZO28823.1"/>
    <property type="molecule type" value="Genomic_DNA"/>
</dbReference>
<dbReference type="PANTHER" id="PTHR13774:SF17">
    <property type="entry name" value="PHENAZINE BIOSYNTHESIS-LIKE DOMAIN-CONTAINING PROTEIN"/>
    <property type="match status" value="1"/>
</dbReference>
<evidence type="ECO:0000313" key="4">
    <source>
        <dbReference type="EMBL" id="RZO28823.1"/>
    </source>
</evidence>